<dbReference type="HOGENOM" id="CLU_1326697_0_0_1"/>
<feature type="compositionally biased region" description="Polar residues" evidence="1">
    <location>
        <begin position="1"/>
        <end position="39"/>
    </location>
</feature>
<protein>
    <submittedName>
        <fullName evidence="2">Uncharacterized protein</fullName>
    </submittedName>
</protein>
<sequence>MPEDCNSVTKKQRSNNQGPQDVDMQTQSSASQQYPQPTSQQHPQPAQPTFQQHPQPAPQQHPQPLQHLPPAQQQVPPLQPPPAVNQLLPHHSHMISHPQMASGAHTNPSTYGQAHPQPAQLLQFPNITPEQLQAMFAHVMSYGGMQMPMQQQPPMQMQQQHLTMHYPIVPHHATSAPSGYAQPQDGSNAGNPNAGSSYWDQRGHSGQ</sequence>
<proteinExistence type="predicted"/>
<accession>V2YC45</accession>
<dbReference type="KEGG" id="mrr:Moror_5139"/>
<reference evidence="2 3" key="1">
    <citation type="journal article" date="2014" name="BMC Genomics">
        <title>Genome and secretome analysis of the hemibiotrophic fungal pathogen, Moniliophthora roreri, which causes frosty pod rot disease of cacao: mechanisms of the biotrophic and necrotrophic phases.</title>
        <authorList>
            <person name="Meinhardt L.W."/>
            <person name="Costa G.G.L."/>
            <person name="Thomazella D.P.T."/>
            <person name="Teixeira P.J.P.L."/>
            <person name="Carazzolle M.F."/>
            <person name="Schuster S.C."/>
            <person name="Carlson J.E."/>
            <person name="Guiltinan M.J."/>
            <person name="Mieczkowski P."/>
            <person name="Farmer A."/>
            <person name="Ramaraj T."/>
            <person name="Crozier J."/>
            <person name="Davis R.E."/>
            <person name="Shao J."/>
            <person name="Melnick R.L."/>
            <person name="Pereira G.A.G."/>
            <person name="Bailey B.A."/>
        </authorList>
    </citation>
    <scope>NUCLEOTIDE SEQUENCE [LARGE SCALE GENOMIC DNA]</scope>
    <source>
        <strain evidence="2 3">MCA 2997</strain>
    </source>
</reference>
<evidence type="ECO:0000313" key="2">
    <source>
        <dbReference type="EMBL" id="ESK89254.1"/>
    </source>
</evidence>
<dbReference type="Proteomes" id="UP000017559">
    <property type="component" value="Unassembled WGS sequence"/>
</dbReference>
<dbReference type="EMBL" id="AWSO01000571">
    <property type="protein sequence ID" value="ESK89254.1"/>
    <property type="molecule type" value="Genomic_DNA"/>
</dbReference>
<feature type="region of interest" description="Disordered" evidence="1">
    <location>
        <begin position="1"/>
        <end position="88"/>
    </location>
</feature>
<feature type="region of interest" description="Disordered" evidence="1">
    <location>
        <begin position="170"/>
        <end position="207"/>
    </location>
</feature>
<dbReference type="AlphaFoldDB" id="V2YC45"/>
<feature type="compositionally biased region" description="Low complexity" evidence="1">
    <location>
        <begin position="40"/>
        <end position="54"/>
    </location>
</feature>
<name>V2YC45_MONRO</name>
<comment type="caution">
    <text evidence="2">The sequence shown here is derived from an EMBL/GenBank/DDBJ whole genome shotgun (WGS) entry which is preliminary data.</text>
</comment>
<organism evidence="2 3">
    <name type="scientific">Moniliophthora roreri (strain MCA 2997)</name>
    <name type="common">Cocoa frosty pod rot fungus</name>
    <name type="synonym">Crinipellis roreri</name>
    <dbReference type="NCBI Taxonomy" id="1381753"/>
    <lineage>
        <taxon>Eukaryota</taxon>
        <taxon>Fungi</taxon>
        <taxon>Dikarya</taxon>
        <taxon>Basidiomycota</taxon>
        <taxon>Agaricomycotina</taxon>
        <taxon>Agaricomycetes</taxon>
        <taxon>Agaricomycetidae</taxon>
        <taxon>Agaricales</taxon>
        <taxon>Marasmiineae</taxon>
        <taxon>Marasmiaceae</taxon>
        <taxon>Moniliophthora</taxon>
    </lineage>
</organism>
<gene>
    <name evidence="2" type="ORF">Moror_5139</name>
</gene>
<feature type="region of interest" description="Disordered" evidence="1">
    <location>
        <begin position="97"/>
        <end position="116"/>
    </location>
</feature>
<evidence type="ECO:0000256" key="1">
    <source>
        <dbReference type="SAM" id="MobiDB-lite"/>
    </source>
</evidence>
<keyword evidence="3" id="KW-1185">Reference proteome</keyword>
<feature type="compositionally biased region" description="Low complexity" evidence="1">
    <location>
        <begin position="62"/>
        <end position="76"/>
    </location>
</feature>
<feature type="compositionally biased region" description="Polar residues" evidence="1">
    <location>
        <begin position="184"/>
        <end position="199"/>
    </location>
</feature>
<evidence type="ECO:0000313" key="3">
    <source>
        <dbReference type="Proteomes" id="UP000017559"/>
    </source>
</evidence>